<feature type="chain" id="PRO_5034536990" evidence="1">
    <location>
        <begin position="38"/>
        <end position="436"/>
    </location>
</feature>
<dbReference type="EMBL" id="CAJPDT010000004">
    <property type="protein sequence ID" value="CAF9908090.1"/>
    <property type="molecule type" value="Genomic_DNA"/>
</dbReference>
<comment type="caution">
    <text evidence="2">The sequence shown here is derived from an EMBL/GenBank/DDBJ whole genome shotgun (WGS) entry which is preliminary data.</text>
</comment>
<sequence>MRKSDSPPIQISLLNVSTGRCSVLLLLTLILAVRVLAYPPTGGSGCVDWWTWADTLAPGVGYEFETEDLQFFNRFCNTVQKTDAFIRKVVGGIGGPQWALTADASLTHRGEVGVLVAEIILDGLSLQVGSVDAENTAENAAYDIFTWDPASKNGQQIEVQDSPYGTWTISTPNRRPTLGFIWYPQVTAPLPLQCIQDLILQAVAGTRSWLLPEQPGTNFIAVKKEFFQSPRTGMSPDDVTQDMLGFFSVVLSYAKSSDKLKDNQSPKHLTSIMPRTDFTTMFNLIRHSVPVPLYPLIKILACYEETSSGLEIDEEWCTGDVDDPKPTNAMDDSFFDVGRDDGEGDLYIWEWMNSIQYYQYPDALTLFDHRFGSQLGGRGPRMEYVTYTAVRAPLWEFRDLININTAAFKQFTQGAMGVVVYYHDAYKRALGLASPV</sequence>
<keyword evidence="1" id="KW-0732">Signal</keyword>
<evidence type="ECO:0000256" key="1">
    <source>
        <dbReference type="SAM" id="SignalP"/>
    </source>
</evidence>
<dbReference type="OrthoDB" id="1896086at2759"/>
<protein>
    <submittedName>
        <fullName evidence="2">Uncharacterized protein</fullName>
    </submittedName>
</protein>
<organism evidence="2 3">
    <name type="scientific">Imshaugia aleurites</name>
    <dbReference type="NCBI Taxonomy" id="172621"/>
    <lineage>
        <taxon>Eukaryota</taxon>
        <taxon>Fungi</taxon>
        <taxon>Dikarya</taxon>
        <taxon>Ascomycota</taxon>
        <taxon>Pezizomycotina</taxon>
        <taxon>Lecanoromycetes</taxon>
        <taxon>OSLEUM clade</taxon>
        <taxon>Lecanoromycetidae</taxon>
        <taxon>Lecanorales</taxon>
        <taxon>Lecanorineae</taxon>
        <taxon>Parmeliaceae</taxon>
        <taxon>Imshaugia</taxon>
    </lineage>
</organism>
<accession>A0A8H3I9C9</accession>
<evidence type="ECO:0000313" key="3">
    <source>
        <dbReference type="Proteomes" id="UP000664534"/>
    </source>
</evidence>
<feature type="signal peptide" evidence="1">
    <location>
        <begin position="1"/>
        <end position="37"/>
    </location>
</feature>
<name>A0A8H3I9C9_9LECA</name>
<gene>
    <name evidence="2" type="ORF">IMSHALPRED_006577</name>
</gene>
<proteinExistence type="predicted"/>
<reference evidence="2" key="1">
    <citation type="submission" date="2021-03" db="EMBL/GenBank/DDBJ databases">
        <authorList>
            <person name="Tagirdzhanova G."/>
        </authorList>
    </citation>
    <scope>NUCLEOTIDE SEQUENCE</scope>
</reference>
<keyword evidence="3" id="KW-1185">Reference proteome</keyword>
<dbReference type="Proteomes" id="UP000664534">
    <property type="component" value="Unassembled WGS sequence"/>
</dbReference>
<dbReference type="AlphaFoldDB" id="A0A8H3I9C9"/>
<evidence type="ECO:0000313" key="2">
    <source>
        <dbReference type="EMBL" id="CAF9908090.1"/>
    </source>
</evidence>